<gene>
    <name evidence="1" type="ORF">FHS97_000944</name>
</gene>
<organism evidence="1 2">
    <name type="scientific">Sphingomonas endophytica</name>
    <dbReference type="NCBI Taxonomy" id="869719"/>
    <lineage>
        <taxon>Bacteria</taxon>
        <taxon>Pseudomonadati</taxon>
        <taxon>Pseudomonadota</taxon>
        <taxon>Alphaproteobacteria</taxon>
        <taxon>Sphingomonadales</taxon>
        <taxon>Sphingomonadaceae</taxon>
        <taxon>Sphingomonas</taxon>
    </lineage>
</organism>
<dbReference type="RefSeq" id="WP_184033737.1">
    <property type="nucleotide sequence ID" value="NZ_BAABAR010000007.1"/>
</dbReference>
<dbReference type="EMBL" id="JACIJN010000002">
    <property type="protein sequence ID" value="MBB5725036.1"/>
    <property type="molecule type" value="Genomic_DNA"/>
</dbReference>
<dbReference type="Proteomes" id="UP000560131">
    <property type="component" value="Unassembled WGS sequence"/>
</dbReference>
<comment type="caution">
    <text evidence="1">The sequence shown here is derived from an EMBL/GenBank/DDBJ whole genome shotgun (WGS) entry which is preliminary data.</text>
</comment>
<evidence type="ECO:0008006" key="3">
    <source>
        <dbReference type="Google" id="ProtNLM"/>
    </source>
</evidence>
<accession>A0ABR6N4L0</accession>
<evidence type="ECO:0000313" key="1">
    <source>
        <dbReference type="EMBL" id="MBB5725036.1"/>
    </source>
</evidence>
<keyword evidence="2" id="KW-1185">Reference proteome</keyword>
<evidence type="ECO:0000313" key="2">
    <source>
        <dbReference type="Proteomes" id="UP000560131"/>
    </source>
</evidence>
<sequence length="183" mass="19407">MSRLLGSELAALLDEYCGRHGITRADFAAASGMGLPAVMEIGARAFPTKRIATLVRDFIDAHPAGIDEAPGVLGGGVYGGAAAVAKARARTQQTPVVPASPAAKREPAPVRRISPEYRARLRDASPSETIATALVETPADLIATVRRRWPDQWHQIVERARKAGTLPGAMLAQVIERGLEAGR</sequence>
<name>A0ABR6N4L0_9SPHN</name>
<protein>
    <recommendedName>
        <fullName evidence="3">HTH cro/C1-type domain-containing protein</fullName>
    </recommendedName>
</protein>
<proteinExistence type="predicted"/>
<reference evidence="1 2" key="1">
    <citation type="submission" date="2020-08" db="EMBL/GenBank/DDBJ databases">
        <title>Genomic Encyclopedia of Type Strains, Phase IV (KMG-IV): sequencing the most valuable type-strain genomes for metagenomic binning, comparative biology and taxonomic classification.</title>
        <authorList>
            <person name="Goeker M."/>
        </authorList>
    </citation>
    <scope>NUCLEOTIDE SEQUENCE [LARGE SCALE GENOMIC DNA]</scope>
    <source>
        <strain evidence="1 2">DSM 101535</strain>
    </source>
</reference>